<keyword evidence="1" id="KW-0472">Membrane</keyword>
<protein>
    <recommendedName>
        <fullName evidence="2">Cyanobacterial TRADD-N associated 2 transmembrane domain-containing protein</fullName>
    </recommendedName>
</protein>
<keyword evidence="1" id="KW-1133">Transmembrane helix</keyword>
<evidence type="ECO:0000256" key="1">
    <source>
        <dbReference type="SAM" id="Phobius"/>
    </source>
</evidence>
<dbReference type="AlphaFoldDB" id="A0A0C1DEB7"/>
<name>A0A0C1DEB7_9SPHI</name>
<organism evidence="3 4">
    <name type="scientific">Pedobacter kyungheensis</name>
    <dbReference type="NCBI Taxonomy" id="1069985"/>
    <lineage>
        <taxon>Bacteria</taxon>
        <taxon>Pseudomonadati</taxon>
        <taxon>Bacteroidota</taxon>
        <taxon>Sphingobacteriia</taxon>
        <taxon>Sphingobacteriales</taxon>
        <taxon>Sphingobacteriaceae</taxon>
        <taxon>Pedobacter</taxon>
    </lineage>
</organism>
<dbReference type="Proteomes" id="UP000031246">
    <property type="component" value="Unassembled WGS sequence"/>
</dbReference>
<proteinExistence type="predicted"/>
<evidence type="ECO:0000259" key="2">
    <source>
        <dbReference type="Pfam" id="PF20712"/>
    </source>
</evidence>
<keyword evidence="1" id="KW-0812">Transmembrane</keyword>
<gene>
    <name evidence="3" type="ORF">OC25_17770</name>
</gene>
<comment type="caution">
    <text evidence="3">The sequence shown here is derived from an EMBL/GenBank/DDBJ whole genome shotgun (WGS) entry which is preliminary data.</text>
</comment>
<feature type="transmembrane region" description="Helical" evidence="1">
    <location>
        <begin position="85"/>
        <end position="106"/>
    </location>
</feature>
<feature type="domain" description="Cyanobacterial TRADD-N associated 2 transmembrane" evidence="2">
    <location>
        <begin position="48"/>
        <end position="112"/>
    </location>
</feature>
<feature type="transmembrane region" description="Helical" evidence="1">
    <location>
        <begin position="58"/>
        <end position="79"/>
    </location>
</feature>
<keyword evidence="4" id="KW-1185">Reference proteome</keyword>
<sequence>MFFARLRRLELDLVKAGADELQENIEENFFTKLVQINFKYLDQYYLQTQEQADKSFRLSAFAAIIGLLIVVSGIIMMYLGKAEPAYVTTAAGVLSEFIAAIFFYFYNRTILKMSQYHQKLVLTQNISLALKITDDMESDQKAKSLEVLIDRLTLDVNKHLSDTKE</sequence>
<dbReference type="EMBL" id="JSYN01000021">
    <property type="protein sequence ID" value="KIA92280.1"/>
    <property type="molecule type" value="Genomic_DNA"/>
</dbReference>
<evidence type="ECO:0000313" key="4">
    <source>
        <dbReference type="Proteomes" id="UP000031246"/>
    </source>
</evidence>
<accession>A0A0C1DEB7</accession>
<dbReference type="InterPro" id="IPR048567">
    <property type="entry name" value="CyanoTRADDas_TM"/>
</dbReference>
<dbReference type="Pfam" id="PF20712">
    <property type="entry name" value="CyanoTRADDas_TM"/>
    <property type="match status" value="1"/>
</dbReference>
<reference evidence="3 4" key="1">
    <citation type="submission" date="2014-10" db="EMBL/GenBank/DDBJ databases">
        <title>Pedobacter Kyungheensis.</title>
        <authorList>
            <person name="Anderson B.M."/>
            <person name="Newman J.D."/>
        </authorList>
    </citation>
    <scope>NUCLEOTIDE SEQUENCE [LARGE SCALE GENOMIC DNA]</scope>
    <source>
        <strain evidence="3 4">KACC 16221</strain>
    </source>
</reference>
<evidence type="ECO:0000313" key="3">
    <source>
        <dbReference type="EMBL" id="KIA92280.1"/>
    </source>
</evidence>